<name>A0A2K3D2B7_CHLRE</name>
<sequence>MHVRRASTATPWRRVSTKVQASPRHPTYLPKPAGTPPAARRQSCAGERRCPKPHPHPAGASGAAAPPLA</sequence>
<accession>A0A2K3D2B7</accession>
<dbReference type="Proteomes" id="UP000006906">
    <property type="component" value="Chromosome 12"/>
</dbReference>
<protein>
    <submittedName>
        <fullName evidence="2">Uncharacterized protein</fullName>
    </submittedName>
</protein>
<evidence type="ECO:0000313" key="3">
    <source>
        <dbReference type="Proteomes" id="UP000006906"/>
    </source>
</evidence>
<dbReference type="AlphaFoldDB" id="A0A2K3D2B7"/>
<evidence type="ECO:0000256" key="1">
    <source>
        <dbReference type="SAM" id="MobiDB-lite"/>
    </source>
</evidence>
<dbReference type="InParanoid" id="A0A2K3D2B7"/>
<proteinExistence type="predicted"/>
<evidence type="ECO:0000313" key="2">
    <source>
        <dbReference type="EMBL" id="PNW74672.1"/>
    </source>
</evidence>
<gene>
    <name evidence="2" type="ORF">CHLRE_12g487652v5</name>
</gene>
<organism evidence="2 3">
    <name type="scientific">Chlamydomonas reinhardtii</name>
    <name type="common">Chlamydomonas smithii</name>
    <dbReference type="NCBI Taxonomy" id="3055"/>
    <lineage>
        <taxon>Eukaryota</taxon>
        <taxon>Viridiplantae</taxon>
        <taxon>Chlorophyta</taxon>
        <taxon>core chlorophytes</taxon>
        <taxon>Chlorophyceae</taxon>
        <taxon>CS clade</taxon>
        <taxon>Chlamydomonadales</taxon>
        <taxon>Chlamydomonadaceae</taxon>
        <taxon>Chlamydomonas</taxon>
    </lineage>
</organism>
<feature type="region of interest" description="Disordered" evidence="1">
    <location>
        <begin position="1"/>
        <end position="69"/>
    </location>
</feature>
<keyword evidence="3" id="KW-1185">Reference proteome</keyword>
<dbReference type="KEGG" id="cre:CHLRE_12g487652v5"/>
<feature type="compositionally biased region" description="Low complexity" evidence="1">
    <location>
        <begin position="57"/>
        <end position="69"/>
    </location>
</feature>
<dbReference type="GeneID" id="66055409"/>
<dbReference type="Gramene" id="PNW74672">
    <property type="protein sequence ID" value="PNW74672"/>
    <property type="gene ID" value="CHLRE_12g487652v5"/>
</dbReference>
<dbReference type="EMBL" id="CM008973">
    <property type="protein sequence ID" value="PNW74672.1"/>
    <property type="molecule type" value="Genomic_DNA"/>
</dbReference>
<dbReference type="RefSeq" id="XP_042918069.1">
    <property type="nucleotide sequence ID" value="XM_043067867.1"/>
</dbReference>
<reference evidence="2 3" key="1">
    <citation type="journal article" date="2007" name="Science">
        <title>The Chlamydomonas genome reveals the evolution of key animal and plant functions.</title>
        <authorList>
            <person name="Merchant S.S."/>
            <person name="Prochnik S.E."/>
            <person name="Vallon O."/>
            <person name="Harris E.H."/>
            <person name="Karpowicz S.J."/>
            <person name="Witman G.B."/>
            <person name="Terry A."/>
            <person name="Salamov A."/>
            <person name="Fritz-Laylin L.K."/>
            <person name="Marechal-Drouard L."/>
            <person name="Marshall W.F."/>
            <person name="Qu L.H."/>
            <person name="Nelson D.R."/>
            <person name="Sanderfoot A.A."/>
            <person name="Spalding M.H."/>
            <person name="Kapitonov V.V."/>
            <person name="Ren Q."/>
            <person name="Ferris P."/>
            <person name="Lindquist E."/>
            <person name="Shapiro H."/>
            <person name="Lucas S.M."/>
            <person name="Grimwood J."/>
            <person name="Schmutz J."/>
            <person name="Cardol P."/>
            <person name="Cerutti H."/>
            <person name="Chanfreau G."/>
            <person name="Chen C.L."/>
            <person name="Cognat V."/>
            <person name="Croft M.T."/>
            <person name="Dent R."/>
            <person name="Dutcher S."/>
            <person name="Fernandez E."/>
            <person name="Fukuzawa H."/>
            <person name="Gonzalez-Ballester D."/>
            <person name="Gonzalez-Halphen D."/>
            <person name="Hallmann A."/>
            <person name="Hanikenne M."/>
            <person name="Hippler M."/>
            <person name="Inwood W."/>
            <person name="Jabbari K."/>
            <person name="Kalanon M."/>
            <person name="Kuras R."/>
            <person name="Lefebvre P.A."/>
            <person name="Lemaire S.D."/>
            <person name="Lobanov A.V."/>
            <person name="Lohr M."/>
            <person name="Manuell A."/>
            <person name="Meier I."/>
            <person name="Mets L."/>
            <person name="Mittag M."/>
            <person name="Mittelmeier T."/>
            <person name="Moroney J.V."/>
            <person name="Moseley J."/>
            <person name="Napoli C."/>
            <person name="Nedelcu A.M."/>
            <person name="Niyogi K."/>
            <person name="Novoselov S.V."/>
            <person name="Paulsen I.T."/>
            <person name="Pazour G."/>
            <person name="Purton S."/>
            <person name="Ral J.P."/>
            <person name="Riano-Pachon D.M."/>
            <person name="Riekhof W."/>
            <person name="Rymarquis L."/>
            <person name="Schroda M."/>
            <person name="Stern D."/>
            <person name="Umen J."/>
            <person name="Willows R."/>
            <person name="Wilson N."/>
            <person name="Zimmer S.L."/>
            <person name="Allmer J."/>
            <person name="Balk J."/>
            <person name="Bisova K."/>
            <person name="Chen C.J."/>
            <person name="Elias M."/>
            <person name="Gendler K."/>
            <person name="Hauser C."/>
            <person name="Lamb M.R."/>
            <person name="Ledford H."/>
            <person name="Long J.C."/>
            <person name="Minagawa J."/>
            <person name="Page M.D."/>
            <person name="Pan J."/>
            <person name="Pootakham W."/>
            <person name="Roje S."/>
            <person name="Rose A."/>
            <person name="Stahlberg E."/>
            <person name="Terauchi A.M."/>
            <person name="Yang P."/>
            <person name="Ball S."/>
            <person name="Bowler C."/>
            <person name="Dieckmann C.L."/>
            <person name="Gladyshev V.N."/>
            <person name="Green P."/>
            <person name="Jorgensen R."/>
            <person name="Mayfield S."/>
            <person name="Mueller-Roeber B."/>
            <person name="Rajamani S."/>
            <person name="Sayre R.T."/>
            <person name="Brokstein P."/>
            <person name="Dubchak I."/>
            <person name="Goodstein D."/>
            <person name="Hornick L."/>
            <person name="Huang Y.W."/>
            <person name="Jhaveri J."/>
            <person name="Luo Y."/>
            <person name="Martinez D."/>
            <person name="Ngau W.C."/>
            <person name="Otillar B."/>
            <person name="Poliakov A."/>
            <person name="Porter A."/>
            <person name="Szajkowski L."/>
            <person name="Werner G."/>
            <person name="Zhou K."/>
            <person name="Grigoriev I.V."/>
            <person name="Rokhsar D.S."/>
            <person name="Grossman A.R."/>
        </authorList>
    </citation>
    <scope>NUCLEOTIDE SEQUENCE [LARGE SCALE GENOMIC DNA]</scope>
    <source>
        <strain evidence="3">CC-503</strain>
    </source>
</reference>